<gene>
    <name evidence="1" type="ORF">SRO942_LOCUS49356</name>
</gene>
<dbReference type="Proteomes" id="UP000681722">
    <property type="component" value="Unassembled WGS sequence"/>
</dbReference>
<accession>A0A8S2Z6W1</accession>
<feature type="non-terminal residue" evidence="1">
    <location>
        <position position="33"/>
    </location>
</feature>
<name>A0A8S2Z6W1_9BILA</name>
<protein>
    <submittedName>
        <fullName evidence="1">Uncharacterized protein</fullName>
    </submittedName>
</protein>
<comment type="caution">
    <text evidence="1">The sequence shown here is derived from an EMBL/GenBank/DDBJ whole genome shotgun (WGS) entry which is preliminary data.</text>
</comment>
<evidence type="ECO:0000313" key="2">
    <source>
        <dbReference type="Proteomes" id="UP000681722"/>
    </source>
</evidence>
<dbReference type="AlphaFoldDB" id="A0A8S2Z6W1"/>
<proteinExistence type="predicted"/>
<sequence>MYAQGLKKSLVLIRLHVESEKIVTTGFRRWGLR</sequence>
<organism evidence="1 2">
    <name type="scientific">Didymodactylos carnosus</name>
    <dbReference type="NCBI Taxonomy" id="1234261"/>
    <lineage>
        <taxon>Eukaryota</taxon>
        <taxon>Metazoa</taxon>
        <taxon>Spiralia</taxon>
        <taxon>Gnathifera</taxon>
        <taxon>Rotifera</taxon>
        <taxon>Eurotatoria</taxon>
        <taxon>Bdelloidea</taxon>
        <taxon>Philodinida</taxon>
        <taxon>Philodinidae</taxon>
        <taxon>Didymodactylos</taxon>
    </lineage>
</organism>
<evidence type="ECO:0000313" key="1">
    <source>
        <dbReference type="EMBL" id="CAF4615680.1"/>
    </source>
</evidence>
<reference evidence="1" key="1">
    <citation type="submission" date="2021-02" db="EMBL/GenBank/DDBJ databases">
        <authorList>
            <person name="Nowell W R."/>
        </authorList>
    </citation>
    <scope>NUCLEOTIDE SEQUENCE</scope>
</reference>
<dbReference type="EMBL" id="CAJOBC010131866">
    <property type="protein sequence ID" value="CAF4615680.1"/>
    <property type="molecule type" value="Genomic_DNA"/>
</dbReference>